<dbReference type="SMART" id="SM00470">
    <property type="entry name" value="ParB"/>
    <property type="match status" value="1"/>
</dbReference>
<evidence type="ECO:0000313" key="3">
    <source>
        <dbReference type="EMBL" id="PAX60531.1"/>
    </source>
</evidence>
<evidence type="ECO:0000259" key="2">
    <source>
        <dbReference type="SMART" id="SM00470"/>
    </source>
</evidence>
<evidence type="ECO:0000256" key="1">
    <source>
        <dbReference type="SAM" id="Coils"/>
    </source>
</evidence>
<reference evidence="3 4" key="1">
    <citation type="submission" date="2017-08" db="EMBL/GenBank/DDBJ databases">
        <title>Draft genome sequence of filamentous cyanobacterium Calothrix elsteri CCALA 953.</title>
        <authorList>
            <person name="Gagunashvili A.N."/>
            <person name="Elster J."/>
            <person name="Andresson O.S."/>
        </authorList>
    </citation>
    <scope>NUCLEOTIDE SEQUENCE [LARGE SCALE GENOMIC DNA]</scope>
    <source>
        <strain evidence="3 4">CCALA 953</strain>
    </source>
</reference>
<sequence>MAKALPTISTKFKGAVQKSDQEKKISELQIEIEQLRSASAPELEAEIEKLRSQLEATSGEVEIDVVLIDPNPNQPRQTITNASIQAKARSLKKYGQIAPVILVQQENGRYTLLDGQLRWEGAKVLGWEKLRAVVVPAPQDLDQSSLLTFLGFEDLNPLDKAEAIIKEITKITGFEVEEISTILATVLKRIERDGKIKELTKLVTVSAEEQKNGLEAFSVTNNEQDILLTLLELGLNPASVKANLMPMLFLPQDLKDAIRIGLACPEELNSNHSLREYHTLKGAHALALSVLSAKVLGIEDKVAAQERIKATDEVLKNNLTVPETRALINQIKAKYLTETKTESKEIKFAIAKISTLSDASLAEASNEQLAQLKELLTTKLADIEKFIH</sequence>
<dbReference type="Pfam" id="PF02195">
    <property type="entry name" value="ParB_N"/>
    <property type="match status" value="1"/>
</dbReference>
<dbReference type="Gene3D" id="3.90.1530.10">
    <property type="entry name" value="Conserved hypothetical protein from pyrococcus furiosus pfu- 392566-001, ParB domain"/>
    <property type="match status" value="1"/>
</dbReference>
<evidence type="ECO:0000313" key="4">
    <source>
        <dbReference type="Proteomes" id="UP000218238"/>
    </source>
</evidence>
<dbReference type="GO" id="GO:0007059">
    <property type="term" value="P:chromosome segregation"/>
    <property type="evidence" value="ECO:0007669"/>
    <property type="project" value="TreeGrafter"/>
</dbReference>
<dbReference type="InterPro" id="IPR050336">
    <property type="entry name" value="Chromosome_partition/occlusion"/>
</dbReference>
<dbReference type="PANTHER" id="PTHR33375:SF1">
    <property type="entry name" value="CHROMOSOME-PARTITIONING PROTEIN PARB-RELATED"/>
    <property type="match status" value="1"/>
</dbReference>
<proteinExistence type="predicted"/>
<dbReference type="RefSeq" id="WP_095719962.1">
    <property type="nucleotide sequence ID" value="NZ_NTFS01000007.1"/>
</dbReference>
<accession>A0A2A2TPT4</accession>
<dbReference type="EMBL" id="NTFS01000007">
    <property type="protein sequence ID" value="PAX60531.1"/>
    <property type="molecule type" value="Genomic_DNA"/>
</dbReference>
<protein>
    <submittedName>
        <fullName evidence="3">Chromosome partitioning protein ParB</fullName>
    </submittedName>
</protein>
<dbReference type="AlphaFoldDB" id="A0A2A2TPT4"/>
<dbReference type="InterPro" id="IPR003115">
    <property type="entry name" value="ParB_N"/>
</dbReference>
<dbReference type="Proteomes" id="UP000218238">
    <property type="component" value="Unassembled WGS sequence"/>
</dbReference>
<organism evidence="3 4">
    <name type="scientific">Brunnivagina elsteri CCALA 953</name>
    <dbReference type="NCBI Taxonomy" id="987040"/>
    <lineage>
        <taxon>Bacteria</taxon>
        <taxon>Bacillati</taxon>
        <taxon>Cyanobacteriota</taxon>
        <taxon>Cyanophyceae</taxon>
        <taxon>Nostocales</taxon>
        <taxon>Calotrichaceae</taxon>
        <taxon>Brunnivagina</taxon>
    </lineage>
</organism>
<dbReference type="SUPFAM" id="SSF110849">
    <property type="entry name" value="ParB/Sulfiredoxin"/>
    <property type="match status" value="1"/>
</dbReference>
<name>A0A2A2TPT4_9CYAN</name>
<gene>
    <name evidence="3" type="ORF">CK510_01295</name>
</gene>
<dbReference type="PANTHER" id="PTHR33375">
    <property type="entry name" value="CHROMOSOME-PARTITIONING PROTEIN PARB-RELATED"/>
    <property type="match status" value="1"/>
</dbReference>
<dbReference type="GO" id="GO:0005694">
    <property type="term" value="C:chromosome"/>
    <property type="evidence" value="ECO:0007669"/>
    <property type="project" value="TreeGrafter"/>
</dbReference>
<keyword evidence="4" id="KW-1185">Reference proteome</keyword>
<keyword evidence="1" id="KW-0175">Coiled coil</keyword>
<comment type="caution">
    <text evidence="3">The sequence shown here is derived from an EMBL/GenBank/DDBJ whole genome shotgun (WGS) entry which is preliminary data.</text>
</comment>
<dbReference type="InterPro" id="IPR036086">
    <property type="entry name" value="ParB/Sulfiredoxin_sf"/>
</dbReference>
<feature type="coiled-coil region" evidence="1">
    <location>
        <begin position="18"/>
        <end position="60"/>
    </location>
</feature>
<dbReference type="OrthoDB" id="525900at2"/>
<feature type="domain" description="ParB-like N-terminal" evidence="2">
    <location>
        <begin position="61"/>
        <end position="150"/>
    </location>
</feature>